<organism evidence="1 2">
    <name type="scientific">Capillimicrobium parvum</name>
    <dbReference type="NCBI Taxonomy" id="2884022"/>
    <lineage>
        <taxon>Bacteria</taxon>
        <taxon>Bacillati</taxon>
        <taxon>Actinomycetota</taxon>
        <taxon>Thermoleophilia</taxon>
        <taxon>Solirubrobacterales</taxon>
        <taxon>Capillimicrobiaceae</taxon>
        <taxon>Capillimicrobium</taxon>
    </lineage>
</organism>
<evidence type="ECO:0008006" key="3">
    <source>
        <dbReference type="Google" id="ProtNLM"/>
    </source>
</evidence>
<dbReference type="KEGG" id="sbae:DSM104329_03866"/>
<dbReference type="EMBL" id="CP087164">
    <property type="protein sequence ID" value="UGS37450.1"/>
    <property type="molecule type" value="Genomic_DNA"/>
</dbReference>
<gene>
    <name evidence="1" type="ORF">DSM104329_03866</name>
</gene>
<reference evidence="1" key="1">
    <citation type="journal article" date="2022" name="Int. J. Syst. Evol. Microbiol.">
        <title>Pseudomonas aegrilactucae sp. nov. and Pseudomonas morbosilactucae sp. nov., pathogens causing bacterial rot of lettuce in Japan.</title>
        <authorList>
            <person name="Sawada H."/>
            <person name="Fujikawa T."/>
            <person name="Satou M."/>
        </authorList>
    </citation>
    <scope>NUCLEOTIDE SEQUENCE</scope>
    <source>
        <strain evidence="1">0166_1</strain>
    </source>
</reference>
<dbReference type="Pfam" id="PF05988">
    <property type="entry name" value="DUF899"/>
    <property type="match status" value="1"/>
</dbReference>
<name>A0A9E6Y013_9ACTN</name>
<dbReference type="InterPro" id="IPR010296">
    <property type="entry name" value="DUF899_thioredox"/>
</dbReference>
<protein>
    <recommendedName>
        <fullName evidence="3">DUF899 domain-containing protein</fullName>
    </recommendedName>
</protein>
<accession>A0A9E6Y013</accession>
<sequence length="248" mass="28417">MARRHRTGTREEWLAARRRLLEHERQLTHLSDELAHQRRQLPWVPLDTEYEFDTADGTRTLRELFEGRPQLLVYHFMFGPGERAGCPSCSMAADHFDGPLPHLNERGVSFVCVSRAPLDAIEAYRRRMGWRFRWVSSLDSDFNVDFGVSFTPEQQATSGEYGYAPIEHPPADLPGFSAFALEDGVVHHTYSCYGRGGDALLGVYQLLDRAPFGRDEDDLPWPMAWVRRRDEYGPAPPPRRGAAFLRTL</sequence>
<evidence type="ECO:0000313" key="1">
    <source>
        <dbReference type="EMBL" id="UGS37450.1"/>
    </source>
</evidence>
<dbReference type="Proteomes" id="UP001162834">
    <property type="component" value="Chromosome"/>
</dbReference>
<proteinExistence type="predicted"/>
<dbReference type="AlphaFoldDB" id="A0A9E6Y013"/>
<evidence type="ECO:0000313" key="2">
    <source>
        <dbReference type="Proteomes" id="UP001162834"/>
    </source>
</evidence>
<dbReference type="Gene3D" id="3.40.30.10">
    <property type="entry name" value="Glutaredoxin"/>
    <property type="match status" value="1"/>
</dbReference>
<dbReference type="RefSeq" id="WP_259311505.1">
    <property type="nucleotide sequence ID" value="NZ_CP087164.1"/>
</dbReference>
<dbReference type="InterPro" id="IPR036249">
    <property type="entry name" value="Thioredoxin-like_sf"/>
</dbReference>
<dbReference type="SUPFAM" id="SSF52833">
    <property type="entry name" value="Thioredoxin-like"/>
    <property type="match status" value="1"/>
</dbReference>
<keyword evidence="2" id="KW-1185">Reference proteome</keyword>